<reference evidence="5" key="2">
    <citation type="journal article" date="2018" name="Gigascience">
        <title>Genome assembly of the Pink Ipe (Handroanthus impetiginosus, Bignoniaceae), a highly valued, ecologically keystone Neotropical timber forest tree.</title>
        <authorList>
            <person name="Silva-Junior O.B."/>
            <person name="Grattapaglia D."/>
            <person name="Novaes E."/>
            <person name="Collevatti R.G."/>
        </authorList>
    </citation>
    <scope>NUCLEOTIDE SEQUENCE [LARGE SCALE GENOMIC DNA]</scope>
    <source>
        <strain evidence="5">cv. UFG-1</strain>
    </source>
</reference>
<reference evidence="4" key="1">
    <citation type="submission" date="2017-07" db="EMBL/GenBank/DDBJ databases">
        <authorList>
            <person name="Sun Z.S."/>
            <person name="Albrecht U."/>
            <person name="Echele G."/>
            <person name="Lee C.C."/>
        </authorList>
    </citation>
    <scope>NUCLEOTIDE SEQUENCE</scope>
    <source>
        <strain evidence="4">UFG-1</strain>
        <tissue evidence="4">Leaf</tissue>
    </source>
</reference>
<dbReference type="EMBL" id="NKXS01004629">
    <property type="protein sequence ID" value="PIN05783.1"/>
    <property type="molecule type" value="Genomic_DNA"/>
</dbReference>
<dbReference type="OrthoDB" id="1911931at2759"/>
<protein>
    <submittedName>
        <fullName evidence="4">Uncharacterized protein</fullName>
    </submittedName>
</protein>
<keyword evidence="1" id="KW-0175">Coiled coil</keyword>
<evidence type="ECO:0000256" key="1">
    <source>
        <dbReference type="SAM" id="Coils"/>
    </source>
</evidence>
<dbReference type="AlphaFoldDB" id="A0A2G9H2H8"/>
<feature type="compositionally biased region" description="Low complexity" evidence="2">
    <location>
        <begin position="18"/>
        <end position="27"/>
    </location>
</feature>
<comment type="caution">
    <text evidence="4">The sequence shown here is derived from an EMBL/GenBank/DDBJ whole genome shotgun (WGS) entry which is preliminary data.</text>
</comment>
<feature type="region of interest" description="Disordered" evidence="2">
    <location>
        <begin position="84"/>
        <end position="158"/>
    </location>
</feature>
<feature type="compositionally biased region" description="Polar residues" evidence="2">
    <location>
        <begin position="199"/>
        <end position="208"/>
    </location>
</feature>
<feature type="region of interest" description="Disordered" evidence="2">
    <location>
        <begin position="179"/>
        <end position="219"/>
    </location>
</feature>
<dbReference type="PANTHER" id="PTHR34466:SF1">
    <property type="entry name" value="OS06G0609800 PROTEIN"/>
    <property type="match status" value="1"/>
</dbReference>
<feature type="compositionally biased region" description="Polar residues" evidence="2">
    <location>
        <begin position="1"/>
        <end position="12"/>
    </location>
</feature>
<evidence type="ECO:0000256" key="2">
    <source>
        <dbReference type="SAM" id="MobiDB-lite"/>
    </source>
</evidence>
<feature type="compositionally biased region" description="Low complexity" evidence="2">
    <location>
        <begin position="84"/>
        <end position="95"/>
    </location>
</feature>
<feature type="compositionally biased region" description="Polar residues" evidence="2">
    <location>
        <begin position="55"/>
        <end position="71"/>
    </location>
</feature>
<gene>
    <name evidence="4" type="ORF">CDL12_15689</name>
    <name evidence="3" type="ORF">CDL12_21674</name>
</gene>
<feature type="compositionally biased region" description="Basic residues" evidence="2">
    <location>
        <begin position="343"/>
        <end position="356"/>
    </location>
</feature>
<evidence type="ECO:0000313" key="4">
    <source>
        <dbReference type="EMBL" id="PIN11703.1"/>
    </source>
</evidence>
<dbReference type="Proteomes" id="UP000231279">
    <property type="component" value="Unassembled WGS sequence"/>
</dbReference>
<evidence type="ECO:0000313" key="5">
    <source>
        <dbReference type="Proteomes" id="UP000231279"/>
    </source>
</evidence>
<feature type="region of interest" description="Disordered" evidence="2">
    <location>
        <begin position="1"/>
        <end position="71"/>
    </location>
</feature>
<dbReference type="STRING" id="429701.A0A2G9H2H8"/>
<dbReference type="PANTHER" id="PTHR34466">
    <property type="entry name" value="OS11G0129800 PROTEIN"/>
    <property type="match status" value="1"/>
</dbReference>
<name>A0A2G9H2H8_9LAMI</name>
<feature type="compositionally biased region" description="Low complexity" evidence="2">
    <location>
        <begin position="139"/>
        <end position="151"/>
    </location>
</feature>
<keyword evidence="5" id="KW-1185">Reference proteome</keyword>
<feature type="region of interest" description="Disordered" evidence="2">
    <location>
        <begin position="330"/>
        <end position="358"/>
    </location>
</feature>
<sequence length="545" mass="60869">MATSAFKSTTKRASIGGSSSEDSSTASRSRRSRSLSRFSRPIEPDDVPESDKNVSRGNFVNSTRELTTQFPEISLDDLTLESFSSSSYENGSNSEVGERKERQGRSVSRCGEIGRWASDTASSRRRGRSVSRAPGHVPSSSTSASRAKSVSLADAGQRRRRSLSVAPYLINDFQIEENHSRKSSNRANVKTPIRGNAERTLTPNATASSDRRLRRSQSHKDLSMHDGYWAEHPIEDVADGGFGEVMRKELRYAAEQIRTELNEALGRNQTAVNSSQCMQSDYTEAFQDISRTRKNYSSRLEQLEKRKKVLLTEMLLEDQRALSKVVKKLPDSRTSAVAENPSRARKRSSDRHRMSKRLTEGAEKYFEDFISNIEDTDISSFDGERSDCSSTLGGTTGMRDPVIRVAETKSPYGSTSSPGEMDGVTLPWLQWEIGHDSPVSANTKAQTPLIPRALQWNPEKGMISLDDPSNHSMSSFGSCSPSLLSHPTEKSEDRCQIRQLGNDRKSCDDLDEYLNLRKNEELLFEMHRERNRINSGCLLLCAVVL</sequence>
<accession>A0A2G9H2H8</accession>
<organism evidence="4 5">
    <name type="scientific">Handroanthus impetiginosus</name>
    <dbReference type="NCBI Taxonomy" id="429701"/>
    <lineage>
        <taxon>Eukaryota</taxon>
        <taxon>Viridiplantae</taxon>
        <taxon>Streptophyta</taxon>
        <taxon>Embryophyta</taxon>
        <taxon>Tracheophyta</taxon>
        <taxon>Spermatophyta</taxon>
        <taxon>Magnoliopsida</taxon>
        <taxon>eudicotyledons</taxon>
        <taxon>Gunneridae</taxon>
        <taxon>Pentapetalae</taxon>
        <taxon>asterids</taxon>
        <taxon>lamiids</taxon>
        <taxon>Lamiales</taxon>
        <taxon>Bignoniaceae</taxon>
        <taxon>Crescentiina</taxon>
        <taxon>Tabebuia alliance</taxon>
        <taxon>Handroanthus</taxon>
    </lineage>
</organism>
<proteinExistence type="predicted"/>
<evidence type="ECO:0000313" key="3">
    <source>
        <dbReference type="EMBL" id="PIN05783.1"/>
    </source>
</evidence>
<dbReference type="EMBL" id="NKXS01002887">
    <property type="protein sequence ID" value="PIN11703.1"/>
    <property type="molecule type" value="Genomic_DNA"/>
</dbReference>
<reference evidence="4" key="3">
    <citation type="journal article" date="2018" name="Gigascience">
        <title>Genome assembly of the pink ipe (Handroanthus impetiginosus, Bignoniaceae), a highly-valued ecologically keystone neotropical timber forest tree.</title>
        <authorList>
            <person name="Silva-Junior O.B."/>
            <person name="Novaes E."/>
            <person name="Grattapaglia D."/>
            <person name="Collevatti R.G."/>
        </authorList>
    </citation>
    <scope>NUCLEOTIDE SEQUENCE [LARGE SCALE GENOMIC DNA]</scope>
    <source>
        <strain evidence="4">UFG-1</strain>
        <tissue evidence="4">Leaf</tissue>
    </source>
</reference>
<feature type="coiled-coil region" evidence="1">
    <location>
        <begin position="286"/>
        <end position="320"/>
    </location>
</feature>